<name>A0A0F8XNI9_9ZZZZ</name>
<dbReference type="InterPro" id="IPR009097">
    <property type="entry name" value="Cyclic_Pdiesterase"/>
</dbReference>
<evidence type="ECO:0000259" key="2">
    <source>
        <dbReference type="Pfam" id="PF02834"/>
    </source>
</evidence>
<dbReference type="PANTHER" id="PTHR35561:SF1">
    <property type="entry name" value="RNA 2',3'-CYCLIC PHOSPHODIESTERASE"/>
    <property type="match status" value="1"/>
</dbReference>
<dbReference type="GO" id="GO:0008664">
    <property type="term" value="F:RNA 2',3'-cyclic 3'-phosphodiesterase activity"/>
    <property type="evidence" value="ECO:0007669"/>
    <property type="project" value="InterPro"/>
</dbReference>
<dbReference type="HAMAP" id="MF_01940">
    <property type="entry name" value="RNA_CPDase"/>
    <property type="match status" value="1"/>
</dbReference>
<dbReference type="GO" id="GO:0004113">
    <property type="term" value="F:2',3'-cyclic-nucleotide 3'-phosphodiesterase activity"/>
    <property type="evidence" value="ECO:0007669"/>
    <property type="project" value="InterPro"/>
</dbReference>
<dbReference type="PANTHER" id="PTHR35561">
    <property type="entry name" value="RNA 2',3'-CYCLIC PHOSPHODIESTERASE"/>
    <property type="match status" value="1"/>
</dbReference>
<dbReference type="Pfam" id="PF02834">
    <property type="entry name" value="LigT_PEase"/>
    <property type="match status" value="2"/>
</dbReference>
<feature type="domain" description="Phosphoesterase HXTX" evidence="2">
    <location>
        <begin position="18"/>
        <end position="99"/>
    </location>
</feature>
<feature type="non-terminal residue" evidence="3">
    <location>
        <position position="1"/>
    </location>
</feature>
<dbReference type="EMBL" id="LAZR01070232">
    <property type="protein sequence ID" value="KKK43679.1"/>
    <property type="molecule type" value="Genomic_DNA"/>
</dbReference>
<comment type="caution">
    <text evidence="3">The sequence shown here is derived from an EMBL/GenBank/DDBJ whole genome shotgun (WGS) entry which is preliminary data.</text>
</comment>
<accession>A0A0F8XNI9</accession>
<dbReference type="InterPro" id="IPR004175">
    <property type="entry name" value="RNA_CPDase"/>
</dbReference>
<dbReference type="NCBIfam" id="TIGR02258">
    <property type="entry name" value="2_5_ligase"/>
    <property type="match status" value="1"/>
</dbReference>
<organism evidence="3">
    <name type="scientific">marine sediment metagenome</name>
    <dbReference type="NCBI Taxonomy" id="412755"/>
    <lineage>
        <taxon>unclassified sequences</taxon>
        <taxon>metagenomes</taxon>
        <taxon>ecological metagenomes</taxon>
    </lineage>
</organism>
<dbReference type="AlphaFoldDB" id="A0A0F8XNI9"/>
<dbReference type="Gene3D" id="3.90.1140.10">
    <property type="entry name" value="Cyclic phosphodiesterase"/>
    <property type="match status" value="1"/>
</dbReference>
<gene>
    <name evidence="3" type="ORF">LCGC14_3168040</name>
</gene>
<evidence type="ECO:0000256" key="1">
    <source>
        <dbReference type="ARBA" id="ARBA00022801"/>
    </source>
</evidence>
<dbReference type="SUPFAM" id="SSF55144">
    <property type="entry name" value="LigT-like"/>
    <property type="match status" value="1"/>
</dbReference>
<keyword evidence="1" id="KW-0378">Hydrolase</keyword>
<evidence type="ECO:0000313" key="3">
    <source>
        <dbReference type="EMBL" id="KKK43679.1"/>
    </source>
</evidence>
<sequence>FNLFYSKIMRHRLFIAINLPENIKNKLSVFQSKWPELPARWTKKQNLHITLVFLGYVKDEELPEMLKIIEEIGNKHSSFSINLNKICYGPPKKTPRMVWAVGESSKELGKLKKDLENSLSNVSLEEKTRPYSPHITLSRIRQWEFRQIELDERSNIEENINLSFEVNSIEIMESQLKRTGAEYSVLQSFPLKP</sequence>
<dbReference type="InterPro" id="IPR014051">
    <property type="entry name" value="Phosphoesterase_HXTX"/>
</dbReference>
<protein>
    <recommendedName>
        <fullName evidence="2">Phosphoesterase HXTX domain-containing protein</fullName>
    </recommendedName>
</protein>
<reference evidence="3" key="1">
    <citation type="journal article" date="2015" name="Nature">
        <title>Complex archaea that bridge the gap between prokaryotes and eukaryotes.</title>
        <authorList>
            <person name="Spang A."/>
            <person name="Saw J.H."/>
            <person name="Jorgensen S.L."/>
            <person name="Zaremba-Niedzwiedzka K."/>
            <person name="Martijn J."/>
            <person name="Lind A.E."/>
            <person name="van Eijk R."/>
            <person name="Schleper C."/>
            <person name="Guy L."/>
            <person name="Ettema T.J."/>
        </authorList>
    </citation>
    <scope>NUCLEOTIDE SEQUENCE</scope>
</reference>
<feature type="domain" description="Phosphoesterase HXTX" evidence="2">
    <location>
        <begin position="105"/>
        <end position="180"/>
    </location>
</feature>
<proteinExistence type="inferred from homology"/>